<dbReference type="Proteomes" id="UP001515943">
    <property type="component" value="Unassembled WGS sequence"/>
</dbReference>
<protein>
    <submittedName>
        <fullName evidence="3">Methyltransferase domain-containing protein</fullName>
    </submittedName>
</protein>
<gene>
    <name evidence="3" type="ORF">FXN61_48320</name>
</gene>
<dbReference type="Gene3D" id="3.40.50.150">
    <property type="entry name" value="Vaccinia Virus protein VP39"/>
    <property type="match status" value="1"/>
</dbReference>
<accession>A0ABX1FYC5</accession>
<dbReference type="PANTHER" id="PTHR44068">
    <property type="entry name" value="ZGC:194242"/>
    <property type="match status" value="1"/>
</dbReference>
<proteinExistence type="predicted"/>
<dbReference type="InterPro" id="IPR029063">
    <property type="entry name" value="SAM-dependent_MTases_sf"/>
</dbReference>
<dbReference type="GO" id="GO:0032259">
    <property type="term" value="P:methylation"/>
    <property type="evidence" value="ECO:0007669"/>
    <property type="project" value="UniProtKB-KW"/>
</dbReference>
<evidence type="ECO:0000313" key="4">
    <source>
        <dbReference type="Proteomes" id="UP001515943"/>
    </source>
</evidence>
<dbReference type="Pfam" id="PF08241">
    <property type="entry name" value="Methyltransf_11"/>
    <property type="match status" value="1"/>
</dbReference>
<keyword evidence="4" id="KW-1185">Reference proteome</keyword>
<dbReference type="InterPro" id="IPR050447">
    <property type="entry name" value="Erg6_SMT_methyltransf"/>
</dbReference>
<evidence type="ECO:0000313" key="3">
    <source>
        <dbReference type="EMBL" id="NKE64082.1"/>
    </source>
</evidence>
<dbReference type="GO" id="GO:0008168">
    <property type="term" value="F:methyltransferase activity"/>
    <property type="evidence" value="ECO:0007669"/>
    <property type="project" value="UniProtKB-KW"/>
</dbReference>
<evidence type="ECO:0000259" key="2">
    <source>
        <dbReference type="Pfam" id="PF08241"/>
    </source>
</evidence>
<dbReference type="EMBL" id="VSRL01000529">
    <property type="protein sequence ID" value="NKE64082.1"/>
    <property type="molecule type" value="Genomic_DNA"/>
</dbReference>
<reference evidence="3 4" key="1">
    <citation type="submission" date="2019-08" db="EMBL/GenBank/DDBJ databases">
        <title>Lentzea from Indian Himalayas.</title>
        <authorList>
            <person name="Mandal S."/>
            <person name="Mallick Gupta A."/>
            <person name="Maiti P.K."/>
            <person name="Sarkar J."/>
            <person name="Mandal S."/>
        </authorList>
    </citation>
    <scope>NUCLEOTIDE SEQUENCE [LARGE SCALE GENOMIC DNA]</scope>
    <source>
        <strain evidence="3 4">PSKA42</strain>
    </source>
</reference>
<comment type="caution">
    <text evidence="3">The sequence shown here is derived from an EMBL/GenBank/DDBJ whole genome shotgun (WGS) entry which is preliminary data.</text>
</comment>
<feature type="domain" description="Methyltransferase type 11" evidence="2">
    <location>
        <begin position="6"/>
        <end position="58"/>
    </location>
</feature>
<evidence type="ECO:0000256" key="1">
    <source>
        <dbReference type="ARBA" id="ARBA00022679"/>
    </source>
</evidence>
<dbReference type="InterPro" id="IPR013216">
    <property type="entry name" value="Methyltransf_11"/>
</dbReference>
<name>A0ABX1FYC5_9PSEU</name>
<keyword evidence="3" id="KW-0489">Methyltransferase</keyword>
<organism evidence="3 4">
    <name type="scientific">Lentzea indica</name>
    <dbReference type="NCBI Taxonomy" id="2604800"/>
    <lineage>
        <taxon>Bacteria</taxon>
        <taxon>Bacillati</taxon>
        <taxon>Actinomycetota</taxon>
        <taxon>Actinomycetes</taxon>
        <taxon>Pseudonocardiales</taxon>
        <taxon>Pseudonocardiaceae</taxon>
        <taxon>Lentzea</taxon>
    </lineage>
</organism>
<dbReference type="PANTHER" id="PTHR44068:SF11">
    <property type="entry name" value="GERANYL DIPHOSPHATE 2-C-METHYLTRANSFERASE"/>
    <property type="match status" value="1"/>
</dbReference>
<sequence length="166" mass="18195">MFVDDQVRFVRADPHAMPFSADTFDAAWAVETLPHLGDRVGVLRELARVVKSSGVVVVSDFVQRRPVAQDLLDELEPILTTYDIDELPTFGGYPKLLASAGLQVVELIDLSVEARKTVPRMQAGARQHYDALVAAHGEEARQYLDRILSPLAVQPSLGYVLAVASV</sequence>
<dbReference type="SUPFAM" id="SSF53335">
    <property type="entry name" value="S-adenosyl-L-methionine-dependent methyltransferases"/>
    <property type="match status" value="1"/>
</dbReference>
<keyword evidence="1" id="KW-0808">Transferase</keyword>